<evidence type="ECO:0000313" key="1">
    <source>
        <dbReference type="EMBL" id="ASC73962.1"/>
    </source>
</evidence>
<dbReference type="AlphaFoldDB" id="A0A1Z3HUM3"/>
<reference evidence="1 2" key="1">
    <citation type="journal article" date="2016" name="Biochim. Biophys. Acta">
        <title>Characterization of red-shifted phycobilisomes isolated from the chlorophyll f-containing cyanobacterium Halomicronema hongdechloris.</title>
        <authorList>
            <person name="Li Y."/>
            <person name="Lin Y."/>
            <person name="Garvey C.J."/>
            <person name="Birch D."/>
            <person name="Corkery R.W."/>
            <person name="Loughlin P.C."/>
            <person name="Scheer H."/>
            <person name="Willows R.D."/>
            <person name="Chen M."/>
        </authorList>
    </citation>
    <scope>NUCLEOTIDE SEQUENCE [LARGE SCALE GENOMIC DNA]</scope>
    <source>
        <strain evidence="1 2">C2206</strain>
    </source>
</reference>
<keyword evidence="2" id="KW-1185">Reference proteome</keyword>
<organism evidence="1 2">
    <name type="scientific">Halomicronema hongdechloris C2206</name>
    <dbReference type="NCBI Taxonomy" id="1641165"/>
    <lineage>
        <taxon>Bacteria</taxon>
        <taxon>Bacillati</taxon>
        <taxon>Cyanobacteriota</taxon>
        <taxon>Cyanophyceae</taxon>
        <taxon>Nodosilineales</taxon>
        <taxon>Nodosilineaceae</taxon>
        <taxon>Halomicronema</taxon>
    </lineage>
</organism>
<dbReference type="EMBL" id="CP021983">
    <property type="protein sequence ID" value="ASC73962.1"/>
    <property type="molecule type" value="Genomic_DNA"/>
</dbReference>
<evidence type="ECO:0000313" key="2">
    <source>
        <dbReference type="Proteomes" id="UP000191901"/>
    </source>
</evidence>
<name>A0A1Z3HUM3_9CYAN</name>
<proteinExistence type="predicted"/>
<protein>
    <submittedName>
        <fullName evidence="1">Uncharacterized protein</fullName>
    </submittedName>
</protein>
<sequence length="248" mass="27401">MILTKILLSRLLVTLSTLVLVEAFLNIEVKAQTIPHSTIIDLSCSDDTPVTRTQIESIRARPGIVYKDATTLELAFEAFALESAYKQKSDDIFYSPRADKNVMPDAVTTFIYINLNPFRFRVYYPGVFIDAKSGRSRIMLSSGNNQTLGFIDHLANVAQIGREGFVLPQLRYLTVGDTVIGNSTIAEAQKEGVMLMQRIACNNPGGAIGVDEFYMGRLVTLESGQVFSAGRPGTMFRNINPLPPPNPY</sequence>
<dbReference type="STRING" id="1641165.XM38_19235"/>
<dbReference type="Proteomes" id="UP000191901">
    <property type="component" value="Chromosome"/>
</dbReference>
<accession>A0A1Z3HUM3</accession>
<gene>
    <name evidence="1" type="ORF">XM38_049360</name>
</gene>
<dbReference type="KEGG" id="hhg:XM38_049360"/>